<dbReference type="PROSITE" id="PS50082">
    <property type="entry name" value="WD_REPEATS_2"/>
    <property type="match status" value="7"/>
</dbReference>
<evidence type="ECO:0000256" key="2">
    <source>
        <dbReference type="ARBA" id="ARBA00022737"/>
    </source>
</evidence>
<accession>A0A0C2ZUF7</accession>
<dbReference type="CDD" id="cd22147">
    <property type="entry name" value="F-box_SpPof1-like"/>
    <property type="match status" value="1"/>
</dbReference>
<feature type="repeat" description="WD" evidence="4">
    <location>
        <begin position="552"/>
        <end position="574"/>
    </location>
</feature>
<evidence type="ECO:0000256" key="1">
    <source>
        <dbReference type="ARBA" id="ARBA00022574"/>
    </source>
</evidence>
<dbReference type="CDD" id="cd00200">
    <property type="entry name" value="WD40"/>
    <property type="match status" value="1"/>
</dbReference>
<dbReference type="SMART" id="SM00256">
    <property type="entry name" value="FBOX"/>
    <property type="match status" value="1"/>
</dbReference>
<keyword evidence="2" id="KW-0677">Repeat</keyword>
<reference evidence="8" key="2">
    <citation type="submission" date="2015-01" db="EMBL/GenBank/DDBJ databases">
        <title>Evolutionary Origins and Diversification of the Mycorrhizal Mutualists.</title>
        <authorList>
            <consortium name="DOE Joint Genome Institute"/>
            <consortium name="Mycorrhizal Genomics Consortium"/>
            <person name="Kohler A."/>
            <person name="Kuo A."/>
            <person name="Nagy L.G."/>
            <person name="Floudas D."/>
            <person name="Copeland A."/>
            <person name="Barry K.W."/>
            <person name="Cichocki N."/>
            <person name="Veneault-Fourrey C."/>
            <person name="LaButti K."/>
            <person name="Lindquist E.A."/>
            <person name="Lipzen A."/>
            <person name="Lundell T."/>
            <person name="Morin E."/>
            <person name="Murat C."/>
            <person name="Riley R."/>
            <person name="Ohm R."/>
            <person name="Sun H."/>
            <person name="Tunlid A."/>
            <person name="Henrissat B."/>
            <person name="Grigoriev I.V."/>
            <person name="Hibbett D.S."/>
            <person name="Martin F."/>
        </authorList>
    </citation>
    <scope>NUCLEOTIDE SEQUENCE [LARGE SCALE GENOMIC DNA]</scope>
    <source>
        <strain evidence="8">Foug A</strain>
    </source>
</reference>
<dbReference type="Gene3D" id="1.20.1280.50">
    <property type="match status" value="1"/>
</dbReference>
<dbReference type="STRING" id="1036808.A0A0C2ZUF7"/>
<dbReference type="InterPro" id="IPR015943">
    <property type="entry name" value="WD40/YVTN_repeat-like_dom_sf"/>
</dbReference>
<dbReference type="InterPro" id="IPR036322">
    <property type="entry name" value="WD40_repeat_dom_sf"/>
</dbReference>
<dbReference type="InterPro" id="IPR020472">
    <property type="entry name" value="WD40_PAC1"/>
</dbReference>
<keyword evidence="8" id="KW-1185">Reference proteome</keyword>
<feature type="repeat" description="WD" evidence="4">
    <location>
        <begin position="437"/>
        <end position="462"/>
    </location>
</feature>
<dbReference type="Gene3D" id="2.130.10.10">
    <property type="entry name" value="YVTN repeat-like/Quinoprotein amine dehydrogenase"/>
    <property type="match status" value="2"/>
</dbReference>
<dbReference type="PROSITE" id="PS00678">
    <property type="entry name" value="WD_REPEATS_1"/>
    <property type="match status" value="5"/>
</dbReference>
<evidence type="ECO:0000313" key="7">
    <source>
        <dbReference type="EMBL" id="KIM65108.1"/>
    </source>
</evidence>
<feature type="repeat" description="WD" evidence="4">
    <location>
        <begin position="615"/>
        <end position="648"/>
    </location>
</feature>
<feature type="repeat" description="WD" evidence="4">
    <location>
        <begin position="323"/>
        <end position="362"/>
    </location>
</feature>
<keyword evidence="1 4" id="KW-0853">WD repeat</keyword>
<keyword evidence="3" id="KW-0833">Ubl conjugation pathway</keyword>
<feature type="region of interest" description="Disordered" evidence="5">
    <location>
        <begin position="171"/>
        <end position="230"/>
    </location>
</feature>
<feature type="repeat" description="WD" evidence="4">
    <location>
        <begin position="363"/>
        <end position="402"/>
    </location>
</feature>
<feature type="domain" description="F-box" evidence="6">
    <location>
        <begin position="92"/>
        <end position="138"/>
    </location>
</feature>
<dbReference type="PANTHER" id="PTHR19872:SF9">
    <property type="entry name" value="UBIQUITIN-BINDING SDF UBIQUITIN LIGASE COMPLEX SUBUNIT"/>
    <property type="match status" value="1"/>
</dbReference>
<dbReference type="PRINTS" id="PR00320">
    <property type="entry name" value="GPROTEINBRPT"/>
</dbReference>
<dbReference type="SMART" id="SM00320">
    <property type="entry name" value="WD40"/>
    <property type="match status" value="7"/>
</dbReference>
<protein>
    <recommendedName>
        <fullName evidence="6">F-box domain-containing protein</fullName>
    </recommendedName>
</protein>
<dbReference type="InterPro" id="IPR019775">
    <property type="entry name" value="WD40_repeat_CS"/>
</dbReference>
<dbReference type="InterPro" id="IPR001810">
    <property type="entry name" value="F-box_dom"/>
</dbReference>
<feature type="repeat" description="WD" evidence="4">
    <location>
        <begin position="276"/>
        <end position="322"/>
    </location>
</feature>
<dbReference type="OrthoDB" id="5580488at2759"/>
<reference evidence="7 8" key="1">
    <citation type="submission" date="2014-04" db="EMBL/GenBank/DDBJ databases">
        <authorList>
            <consortium name="DOE Joint Genome Institute"/>
            <person name="Kuo A."/>
            <person name="Kohler A."/>
            <person name="Nagy L.G."/>
            <person name="Floudas D."/>
            <person name="Copeland A."/>
            <person name="Barry K.W."/>
            <person name="Cichocki N."/>
            <person name="Veneault-Fourrey C."/>
            <person name="LaButti K."/>
            <person name="Lindquist E.A."/>
            <person name="Lipzen A."/>
            <person name="Lundell T."/>
            <person name="Morin E."/>
            <person name="Murat C."/>
            <person name="Sun H."/>
            <person name="Tunlid A."/>
            <person name="Henrissat B."/>
            <person name="Grigoriev I.V."/>
            <person name="Hibbett D.S."/>
            <person name="Martin F."/>
            <person name="Nordberg H.P."/>
            <person name="Cantor M.N."/>
            <person name="Hua S.X."/>
        </authorList>
    </citation>
    <scope>NUCLEOTIDE SEQUENCE [LARGE SCALE GENOMIC DNA]</scope>
    <source>
        <strain evidence="7 8">Foug A</strain>
    </source>
</reference>
<feature type="compositionally biased region" description="Low complexity" evidence="5">
    <location>
        <begin position="206"/>
        <end position="229"/>
    </location>
</feature>
<sequence length="648" mass="71569">MAPQVIADPGPSSTRKLCVRHQRMADEGTNIKLQQSLDALPVGERESISTLWSSFSSSPHPRRELILQGILTMCCFSQLSLLTEQLSHLIRIDPFVVLPREISLKVLTLLDATSLCRAAQVSRHWRSLADDDILWRGICEQHIGQKCLKCGWGLPILERKRNFRLPCSLSASPSPPVFKRDTTDPMLDRPMKRPRTAGDVHPQAGPSRLASSTPPASSSHSSGPSLQPAADTDLLAPLNATSSHSEAVTRPWKDVYSERLTVERNWRRGRCQVQTLRGHADGVMCLQFSETLAHPSFPILITGSYDRTIRIWNLETGVEIRCLRGHTRAVRCLQFDEAKLITGSMDHTIRVWNWRKGECIRTLTGHTDGVVCLNFDANVLASGSVDATVKVWNFYTGEAFTLRGHRDWVNAVKLWDTMNATSPQTDSCDSTLKIQTGKMLFSASDDGTIRLWDLAKRTCVRQYTGHVGQVQSLRLLEVDEAGDEDADVRALKAVQVAEGRSSACDSVYAADVCTIVTHDGPVSPTHSSERSISPSPSLFTMQWGTRSKKPVLISGCLDNTIKVWDIESGKTVKTLFGHIEGVWAVAGDKLRLVSGSHDRTIKVWNLEEGKCTTTLFGHRGAVSCIALGEDKIISGSDDGDVRIWSFSG</sequence>
<name>A0A0C2ZUF7_9AGAM</name>
<dbReference type="InParanoid" id="A0A0C2ZUF7"/>
<dbReference type="Pfam" id="PF00400">
    <property type="entry name" value="WD40"/>
    <property type="match status" value="7"/>
</dbReference>
<feature type="compositionally biased region" description="Basic and acidic residues" evidence="5">
    <location>
        <begin position="178"/>
        <end position="191"/>
    </location>
</feature>
<evidence type="ECO:0000259" key="6">
    <source>
        <dbReference type="PROSITE" id="PS50181"/>
    </source>
</evidence>
<dbReference type="PROSITE" id="PS50294">
    <property type="entry name" value="WD_REPEATS_REGION"/>
    <property type="match status" value="5"/>
</dbReference>
<dbReference type="EMBL" id="KN822024">
    <property type="protein sequence ID" value="KIM65108.1"/>
    <property type="molecule type" value="Genomic_DNA"/>
</dbReference>
<organism evidence="7 8">
    <name type="scientific">Scleroderma citrinum Foug A</name>
    <dbReference type="NCBI Taxonomy" id="1036808"/>
    <lineage>
        <taxon>Eukaryota</taxon>
        <taxon>Fungi</taxon>
        <taxon>Dikarya</taxon>
        <taxon>Basidiomycota</taxon>
        <taxon>Agaricomycotina</taxon>
        <taxon>Agaricomycetes</taxon>
        <taxon>Agaricomycetidae</taxon>
        <taxon>Boletales</taxon>
        <taxon>Sclerodermatineae</taxon>
        <taxon>Sclerodermataceae</taxon>
        <taxon>Scleroderma</taxon>
    </lineage>
</organism>
<dbReference type="SUPFAM" id="SSF50978">
    <property type="entry name" value="WD40 repeat-like"/>
    <property type="match status" value="1"/>
</dbReference>
<evidence type="ECO:0000256" key="5">
    <source>
        <dbReference type="SAM" id="MobiDB-lite"/>
    </source>
</evidence>
<dbReference type="HOGENOM" id="CLU_000288_103_1_1"/>
<proteinExistence type="predicted"/>
<dbReference type="PROSITE" id="PS50181">
    <property type="entry name" value="FBOX"/>
    <property type="match status" value="1"/>
</dbReference>
<dbReference type="InterPro" id="IPR051075">
    <property type="entry name" value="SCF_subunit_WD-repeat"/>
</dbReference>
<dbReference type="Proteomes" id="UP000053989">
    <property type="component" value="Unassembled WGS sequence"/>
</dbReference>
<feature type="repeat" description="WD" evidence="4">
    <location>
        <begin position="575"/>
        <end position="614"/>
    </location>
</feature>
<dbReference type="InterPro" id="IPR001680">
    <property type="entry name" value="WD40_rpt"/>
</dbReference>
<evidence type="ECO:0000313" key="8">
    <source>
        <dbReference type="Proteomes" id="UP000053989"/>
    </source>
</evidence>
<evidence type="ECO:0000256" key="4">
    <source>
        <dbReference type="PROSITE-ProRule" id="PRU00221"/>
    </source>
</evidence>
<dbReference type="AlphaFoldDB" id="A0A0C2ZUF7"/>
<evidence type="ECO:0000256" key="3">
    <source>
        <dbReference type="ARBA" id="ARBA00022786"/>
    </source>
</evidence>
<dbReference type="SUPFAM" id="SSF81383">
    <property type="entry name" value="F-box domain"/>
    <property type="match status" value="1"/>
</dbReference>
<dbReference type="PANTHER" id="PTHR19872">
    <property type="entry name" value="UBIQUITIN LIGASE SPECIFICITY FACTOR/HREP PROTEIN"/>
    <property type="match status" value="1"/>
</dbReference>
<gene>
    <name evidence="7" type="ORF">SCLCIDRAFT_1212598</name>
</gene>
<dbReference type="InterPro" id="IPR036047">
    <property type="entry name" value="F-box-like_dom_sf"/>
</dbReference>
<dbReference type="Pfam" id="PF12937">
    <property type="entry name" value="F-box-like"/>
    <property type="match status" value="1"/>
</dbReference>